<dbReference type="OrthoDB" id="9797083at2"/>
<dbReference type="Proteomes" id="UP000287247">
    <property type="component" value="Unassembled WGS sequence"/>
</dbReference>
<dbReference type="InterPro" id="IPR022572">
    <property type="entry name" value="DNA_rep/recomb_RecO_N"/>
</dbReference>
<dbReference type="SUPFAM" id="SSF50249">
    <property type="entry name" value="Nucleic acid-binding proteins"/>
    <property type="match status" value="1"/>
</dbReference>
<sequence>MSRTYQTTGIILKGMPIGEADRLLTILSPEFGLIRAVAPGARKHQSKLRGRCELFVVNNFLIAKGRSLDKITQADILQSYPGLTKNLGKLAGSQYLAEVVLCLALSEQPQSELYQVLNEHLRRLEQMSEKQSLHGHLAHGIFHLLAIAGMVPEVQRCCLTQETIVGNFTDAKWRVGFSFEAGGLINLSTRETIAQTVKLSIIAPSAWTLPLINHQLGSLELSLLQQLNLSSLPQFEEEAVAYEESVTWVRVEHLLREYAQYHLGRSFRAATLVDTLSELEF</sequence>
<dbReference type="NCBIfam" id="TIGR00613">
    <property type="entry name" value="reco"/>
    <property type="match status" value="1"/>
</dbReference>
<protein>
    <recommendedName>
        <fullName evidence="2 7">DNA repair protein RecO</fullName>
    </recommendedName>
    <alternativeName>
        <fullName evidence="6 7">Recombination protein O</fullName>
    </alternativeName>
</protein>
<evidence type="ECO:0000256" key="2">
    <source>
        <dbReference type="ARBA" id="ARBA00021310"/>
    </source>
</evidence>
<dbReference type="EMBL" id="BDQK01000017">
    <property type="protein sequence ID" value="GBF82674.1"/>
    <property type="molecule type" value="Genomic_DNA"/>
</dbReference>
<keyword evidence="3 7" id="KW-0227">DNA damage</keyword>
<dbReference type="GO" id="GO:0006302">
    <property type="term" value="P:double-strand break repair"/>
    <property type="evidence" value="ECO:0007669"/>
    <property type="project" value="TreeGrafter"/>
</dbReference>
<dbReference type="SUPFAM" id="SSF57863">
    <property type="entry name" value="ArfGap/RecO-like zinc finger"/>
    <property type="match status" value="1"/>
</dbReference>
<dbReference type="InterPro" id="IPR003717">
    <property type="entry name" value="RecO"/>
</dbReference>
<evidence type="ECO:0000256" key="4">
    <source>
        <dbReference type="ARBA" id="ARBA00023172"/>
    </source>
</evidence>
<accession>A0A401IN34</accession>
<dbReference type="Pfam" id="PF02565">
    <property type="entry name" value="RecO_C"/>
    <property type="match status" value="1"/>
</dbReference>
<dbReference type="Gene3D" id="1.20.1440.120">
    <property type="entry name" value="Recombination protein O, C-terminal domain"/>
    <property type="match status" value="1"/>
</dbReference>
<dbReference type="GO" id="GO:0043590">
    <property type="term" value="C:bacterial nucleoid"/>
    <property type="evidence" value="ECO:0007669"/>
    <property type="project" value="TreeGrafter"/>
</dbReference>
<dbReference type="InterPro" id="IPR012340">
    <property type="entry name" value="NA-bd_OB-fold"/>
</dbReference>
<dbReference type="InterPro" id="IPR037278">
    <property type="entry name" value="ARFGAP/RecO"/>
</dbReference>
<gene>
    <name evidence="7" type="primary">recO</name>
    <name evidence="9" type="ORF">AsFPU1_4107</name>
</gene>
<keyword evidence="5 7" id="KW-0234">DNA repair</keyword>
<dbReference type="PANTHER" id="PTHR33991:SF1">
    <property type="entry name" value="DNA REPAIR PROTEIN RECO"/>
    <property type="match status" value="1"/>
</dbReference>
<keyword evidence="4 7" id="KW-0233">DNA recombination</keyword>
<evidence type="ECO:0000313" key="10">
    <source>
        <dbReference type="Proteomes" id="UP000287247"/>
    </source>
</evidence>
<proteinExistence type="inferred from homology"/>
<dbReference type="InterPro" id="IPR042242">
    <property type="entry name" value="RecO_C"/>
</dbReference>
<dbReference type="RefSeq" id="WP_124973379.1">
    <property type="nucleotide sequence ID" value="NZ_BDQK01000017.1"/>
</dbReference>
<comment type="function">
    <text evidence="7">Involved in DNA repair and RecF pathway recombination.</text>
</comment>
<evidence type="ECO:0000256" key="5">
    <source>
        <dbReference type="ARBA" id="ARBA00023204"/>
    </source>
</evidence>
<dbReference type="Pfam" id="PF11967">
    <property type="entry name" value="RecO_N"/>
    <property type="match status" value="1"/>
</dbReference>
<feature type="domain" description="DNA replication/recombination mediator RecO N-terminal" evidence="8">
    <location>
        <begin position="1"/>
        <end position="80"/>
    </location>
</feature>
<comment type="similarity">
    <text evidence="1 7">Belongs to the RecO family.</text>
</comment>
<name>A0A401IN34_APHSA</name>
<organism evidence="9 10">
    <name type="scientific">Aphanothece sacrum FPU1</name>
    <dbReference type="NCBI Taxonomy" id="1920663"/>
    <lineage>
        <taxon>Bacteria</taxon>
        <taxon>Bacillati</taxon>
        <taxon>Cyanobacteriota</taxon>
        <taxon>Cyanophyceae</taxon>
        <taxon>Oscillatoriophycideae</taxon>
        <taxon>Chroococcales</taxon>
        <taxon>Aphanothecaceae</taxon>
        <taxon>Aphanothece</taxon>
    </lineage>
</organism>
<dbReference type="HAMAP" id="MF_00201">
    <property type="entry name" value="RecO"/>
    <property type="match status" value="1"/>
</dbReference>
<comment type="caution">
    <text evidence="9">The sequence shown here is derived from an EMBL/GenBank/DDBJ whole genome shotgun (WGS) entry which is preliminary data.</text>
</comment>
<dbReference type="PANTHER" id="PTHR33991">
    <property type="entry name" value="DNA REPAIR PROTEIN RECO"/>
    <property type="match status" value="1"/>
</dbReference>
<evidence type="ECO:0000259" key="8">
    <source>
        <dbReference type="Pfam" id="PF11967"/>
    </source>
</evidence>
<evidence type="ECO:0000256" key="3">
    <source>
        <dbReference type="ARBA" id="ARBA00022763"/>
    </source>
</evidence>
<evidence type="ECO:0000256" key="6">
    <source>
        <dbReference type="ARBA" id="ARBA00033409"/>
    </source>
</evidence>
<dbReference type="GO" id="GO:0006310">
    <property type="term" value="P:DNA recombination"/>
    <property type="evidence" value="ECO:0007669"/>
    <property type="project" value="UniProtKB-UniRule"/>
</dbReference>
<dbReference type="AlphaFoldDB" id="A0A401IN34"/>
<dbReference type="Gene3D" id="2.40.50.140">
    <property type="entry name" value="Nucleic acid-binding proteins"/>
    <property type="match status" value="1"/>
</dbReference>
<reference evidence="10" key="1">
    <citation type="submission" date="2017-05" db="EMBL/GenBank/DDBJ databases">
        <title>Physiological properties and genetic analysis related to exopolysaccharide production of fresh-water unicellular cyanobacterium Aphanothece sacrum, Suizenji Nori, that has been cultured as a food source in Japan.</title>
        <authorList>
            <person name="Kanesaki Y."/>
            <person name="Yoshikawa S."/>
            <person name="Ohki K."/>
        </authorList>
    </citation>
    <scope>NUCLEOTIDE SEQUENCE [LARGE SCALE GENOMIC DNA]</scope>
    <source>
        <strain evidence="10">FPU1</strain>
    </source>
</reference>
<evidence type="ECO:0000256" key="7">
    <source>
        <dbReference type="HAMAP-Rule" id="MF_00201"/>
    </source>
</evidence>
<evidence type="ECO:0000313" key="9">
    <source>
        <dbReference type="EMBL" id="GBF82674.1"/>
    </source>
</evidence>
<keyword evidence="10" id="KW-1185">Reference proteome</keyword>
<evidence type="ECO:0000256" key="1">
    <source>
        <dbReference type="ARBA" id="ARBA00007452"/>
    </source>
</evidence>